<dbReference type="InterPro" id="IPR036950">
    <property type="entry name" value="PBP_transglycosylase"/>
</dbReference>
<dbReference type="GO" id="GO:0009002">
    <property type="term" value="F:serine-type D-Ala-D-Ala carboxypeptidase activity"/>
    <property type="evidence" value="ECO:0007669"/>
    <property type="project" value="UniProtKB-EC"/>
</dbReference>
<keyword evidence="6" id="KW-0121">Carboxypeptidase</keyword>
<keyword evidence="22" id="KW-1185">Reference proteome</keyword>
<evidence type="ECO:0000259" key="20">
    <source>
        <dbReference type="Pfam" id="PF00912"/>
    </source>
</evidence>
<dbReference type="InterPro" id="IPR050396">
    <property type="entry name" value="Glycosyltr_51/Transpeptidase"/>
</dbReference>
<comment type="catalytic activity">
    <reaction evidence="17">
        <text>[GlcNAc-(1-&gt;4)-Mur2Ac(oyl-L-Ala-gamma-D-Glu-L-Lys-D-Ala-D-Ala)](n)-di-trans,octa-cis-undecaprenyl diphosphate + beta-D-GlcNAc-(1-&gt;4)-Mur2Ac(oyl-L-Ala-gamma-D-Glu-L-Lys-D-Ala-D-Ala)-di-trans,octa-cis-undecaprenyl diphosphate = [GlcNAc-(1-&gt;4)-Mur2Ac(oyl-L-Ala-gamma-D-Glu-L-Lys-D-Ala-D-Ala)](n+1)-di-trans,octa-cis-undecaprenyl diphosphate + di-trans,octa-cis-undecaprenyl diphosphate + H(+)</text>
        <dbReference type="Rhea" id="RHEA:23708"/>
        <dbReference type="Rhea" id="RHEA-COMP:9602"/>
        <dbReference type="Rhea" id="RHEA-COMP:9603"/>
        <dbReference type="ChEBI" id="CHEBI:15378"/>
        <dbReference type="ChEBI" id="CHEBI:58405"/>
        <dbReference type="ChEBI" id="CHEBI:60033"/>
        <dbReference type="ChEBI" id="CHEBI:78435"/>
        <dbReference type="EC" id="2.4.99.28"/>
    </reaction>
</comment>
<dbReference type="Gene3D" id="3.40.710.10">
    <property type="entry name" value="DD-peptidase/beta-lactamase superfamily"/>
    <property type="match status" value="2"/>
</dbReference>
<feature type="transmembrane region" description="Helical" evidence="18">
    <location>
        <begin position="21"/>
        <end position="42"/>
    </location>
</feature>
<evidence type="ECO:0000259" key="19">
    <source>
        <dbReference type="Pfam" id="PF00905"/>
    </source>
</evidence>
<dbReference type="Pfam" id="PF00912">
    <property type="entry name" value="Transgly"/>
    <property type="match status" value="1"/>
</dbReference>
<evidence type="ECO:0000256" key="1">
    <source>
        <dbReference type="ARBA" id="ARBA00004236"/>
    </source>
</evidence>
<evidence type="ECO:0000256" key="2">
    <source>
        <dbReference type="ARBA" id="ARBA00004752"/>
    </source>
</evidence>
<evidence type="ECO:0000256" key="10">
    <source>
        <dbReference type="ARBA" id="ARBA00022801"/>
    </source>
</evidence>
<dbReference type="GO" id="GO:0030288">
    <property type="term" value="C:outer membrane-bounded periplasmic space"/>
    <property type="evidence" value="ECO:0007669"/>
    <property type="project" value="TreeGrafter"/>
</dbReference>
<dbReference type="Proteomes" id="UP000248790">
    <property type="component" value="Unassembled WGS sequence"/>
</dbReference>
<dbReference type="AlphaFoldDB" id="A0A327WSY3"/>
<evidence type="ECO:0000256" key="17">
    <source>
        <dbReference type="ARBA" id="ARBA00049902"/>
    </source>
</evidence>
<keyword evidence="15" id="KW-0961">Cell wall biogenesis/degradation</keyword>
<dbReference type="SUPFAM" id="SSF56601">
    <property type="entry name" value="beta-lactamase/transpeptidase-like"/>
    <property type="match status" value="1"/>
</dbReference>
<evidence type="ECO:0000256" key="6">
    <source>
        <dbReference type="ARBA" id="ARBA00022645"/>
    </source>
</evidence>
<evidence type="ECO:0000256" key="15">
    <source>
        <dbReference type="ARBA" id="ARBA00023316"/>
    </source>
</evidence>
<evidence type="ECO:0000256" key="12">
    <source>
        <dbReference type="ARBA" id="ARBA00022984"/>
    </source>
</evidence>
<evidence type="ECO:0000256" key="5">
    <source>
        <dbReference type="ARBA" id="ARBA00022475"/>
    </source>
</evidence>
<evidence type="ECO:0000256" key="7">
    <source>
        <dbReference type="ARBA" id="ARBA00022670"/>
    </source>
</evidence>
<dbReference type="InterPro" id="IPR012338">
    <property type="entry name" value="Beta-lactam/transpept-like"/>
</dbReference>
<evidence type="ECO:0000256" key="16">
    <source>
        <dbReference type="ARBA" id="ARBA00034000"/>
    </source>
</evidence>
<feature type="domain" description="Penicillin-binding protein transpeptidase" evidence="19">
    <location>
        <begin position="443"/>
        <end position="691"/>
    </location>
</feature>
<dbReference type="GO" id="GO:0008658">
    <property type="term" value="F:penicillin binding"/>
    <property type="evidence" value="ECO:0007669"/>
    <property type="project" value="InterPro"/>
</dbReference>
<organism evidence="21 22">
    <name type="scientific">Larkinella arboricola</name>
    <dbReference type="NCBI Taxonomy" id="643671"/>
    <lineage>
        <taxon>Bacteria</taxon>
        <taxon>Pseudomonadati</taxon>
        <taxon>Bacteroidota</taxon>
        <taxon>Cytophagia</taxon>
        <taxon>Cytophagales</taxon>
        <taxon>Spirosomataceae</taxon>
        <taxon>Larkinella</taxon>
    </lineage>
</organism>
<evidence type="ECO:0000313" key="22">
    <source>
        <dbReference type="Proteomes" id="UP000248790"/>
    </source>
</evidence>
<evidence type="ECO:0000256" key="13">
    <source>
        <dbReference type="ARBA" id="ARBA00023136"/>
    </source>
</evidence>
<dbReference type="InterPro" id="IPR001460">
    <property type="entry name" value="PCN-bd_Tpept"/>
</dbReference>
<keyword evidence="8" id="KW-0328">Glycosyltransferase</keyword>
<comment type="catalytic activity">
    <reaction evidence="16">
        <text>Preferential cleavage: (Ac)2-L-Lys-D-Ala-|-D-Ala. Also transpeptidation of peptidyl-alanyl moieties that are N-acyl substituents of D-alanine.</text>
        <dbReference type="EC" id="3.4.16.4"/>
    </reaction>
</comment>
<evidence type="ECO:0000256" key="11">
    <source>
        <dbReference type="ARBA" id="ARBA00022960"/>
    </source>
</evidence>
<evidence type="ECO:0000256" key="9">
    <source>
        <dbReference type="ARBA" id="ARBA00022679"/>
    </source>
</evidence>
<evidence type="ECO:0000256" key="4">
    <source>
        <dbReference type="ARBA" id="ARBA00007739"/>
    </source>
</evidence>
<keyword evidence="14" id="KW-0511">Multifunctional enzyme</keyword>
<dbReference type="PANTHER" id="PTHR32282">
    <property type="entry name" value="BINDING PROTEIN TRANSPEPTIDASE, PUTATIVE-RELATED"/>
    <property type="match status" value="1"/>
</dbReference>
<evidence type="ECO:0000256" key="8">
    <source>
        <dbReference type="ARBA" id="ARBA00022676"/>
    </source>
</evidence>
<dbReference type="SUPFAM" id="SSF53955">
    <property type="entry name" value="Lysozyme-like"/>
    <property type="match status" value="1"/>
</dbReference>
<dbReference type="GO" id="GO:0008360">
    <property type="term" value="P:regulation of cell shape"/>
    <property type="evidence" value="ECO:0007669"/>
    <property type="project" value="UniProtKB-KW"/>
</dbReference>
<comment type="similarity">
    <text evidence="3">In the C-terminal section; belongs to the transpeptidase family.</text>
</comment>
<accession>A0A327WSY3</accession>
<dbReference type="PANTHER" id="PTHR32282:SF11">
    <property type="entry name" value="PENICILLIN-BINDING PROTEIN 1B"/>
    <property type="match status" value="1"/>
</dbReference>
<dbReference type="Gene3D" id="1.10.3810.10">
    <property type="entry name" value="Biosynthetic peptidoglycan transglycosylase-like"/>
    <property type="match status" value="1"/>
</dbReference>
<dbReference type="EMBL" id="QLMC01000004">
    <property type="protein sequence ID" value="RAJ95593.1"/>
    <property type="molecule type" value="Genomic_DNA"/>
</dbReference>
<evidence type="ECO:0000256" key="3">
    <source>
        <dbReference type="ARBA" id="ARBA00007090"/>
    </source>
</evidence>
<keyword evidence="5" id="KW-1003">Cell membrane</keyword>
<keyword evidence="11" id="KW-0133">Cell shape</keyword>
<dbReference type="RefSeq" id="WP_111629398.1">
    <property type="nucleotide sequence ID" value="NZ_QLMC01000004.1"/>
</dbReference>
<evidence type="ECO:0000256" key="14">
    <source>
        <dbReference type="ARBA" id="ARBA00023268"/>
    </source>
</evidence>
<reference evidence="21 22" key="1">
    <citation type="submission" date="2018-06" db="EMBL/GenBank/DDBJ databases">
        <title>Genomic Encyclopedia of Archaeal and Bacterial Type Strains, Phase II (KMG-II): from individual species to whole genera.</title>
        <authorList>
            <person name="Goeker M."/>
        </authorList>
    </citation>
    <scope>NUCLEOTIDE SEQUENCE [LARGE SCALE GENOMIC DNA]</scope>
    <source>
        <strain evidence="21 22">DSM 21851</strain>
    </source>
</reference>
<comment type="subcellular location">
    <subcellularLocation>
        <location evidence="1">Cell membrane</location>
    </subcellularLocation>
</comment>
<keyword evidence="9" id="KW-0808">Transferase</keyword>
<keyword evidence="18" id="KW-0812">Transmembrane</keyword>
<gene>
    <name evidence="21" type="ORF">LX87_03340</name>
</gene>
<proteinExistence type="inferred from homology"/>
<keyword evidence="12" id="KW-0573">Peptidoglycan synthesis</keyword>
<keyword evidence="7" id="KW-0645">Protease</keyword>
<dbReference type="InterPro" id="IPR023346">
    <property type="entry name" value="Lysozyme-like_dom_sf"/>
</dbReference>
<dbReference type="GO" id="GO:0009252">
    <property type="term" value="P:peptidoglycan biosynthetic process"/>
    <property type="evidence" value="ECO:0007669"/>
    <property type="project" value="UniProtKB-KW"/>
</dbReference>
<dbReference type="GO" id="GO:0006508">
    <property type="term" value="P:proteolysis"/>
    <property type="evidence" value="ECO:0007669"/>
    <property type="project" value="UniProtKB-KW"/>
</dbReference>
<keyword evidence="10" id="KW-0378">Hydrolase</keyword>
<evidence type="ECO:0000313" key="21">
    <source>
        <dbReference type="EMBL" id="RAJ95593.1"/>
    </source>
</evidence>
<protein>
    <submittedName>
        <fullName evidence="21">Penicillin-binding protein 1A</fullName>
    </submittedName>
</protein>
<comment type="caution">
    <text evidence="21">The sequence shown here is derived from an EMBL/GenBank/DDBJ whole genome shotgun (WGS) entry which is preliminary data.</text>
</comment>
<dbReference type="GO" id="GO:0008955">
    <property type="term" value="F:peptidoglycan glycosyltransferase activity"/>
    <property type="evidence" value="ECO:0007669"/>
    <property type="project" value="UniProtKB-EC"/>
</dbReference>
<dbReference type="InterPro" id="IPR001264">
    <property type="entry name" value="Glyco_trans_51"/>
</dbReference>
<dbReference type="GO" id="GO:0071555">
    <property type="term" value="P:cell wall organization"/>
    <property type="evidence" value="ECO:0007669"/>
    <property type="project" value="UniProtKB-KW"/>
</dbReference>
<dbReference type="GO" id="GO:0005886">
    <property type="term" value="C:plasma membrane"/>
    <property type="evidence" value="ECO:0007669"/>
    <property type="project" value="UniProtKB-SubCell"/>
</dbReference>
<comment type="pathway">
    <text evidence="2">Cell wall biogenesis; peptidoglycan biosynthesis.</text>
</comment>
<comment type="similarity">
    <text evidence="4">In the N-terminal section; belongs to the glycosyltransferase 51 family.</text>
</comment>
<name>A0A327WSY3_LARAB</name>
<keyword evidence="18" id="KW-1133">Transmembrane helix</keyword>
<dbReference type="OrthoDB" id="9766909at2"/>
<feature type="domain" description="Glycosyl transferase family 51" evidence="20">
    <location>
        <begin position="69"/>
        <end position="254"/>
    </location>
</feature>
<evidence type="ECO:0000256" key="18">
    <source>
        <dbReference type="SAM" id="Phobius"/>
    </source>
</evidence>
<sequence>MFELQPGLYRRLIARLWKWTLAGILLLVLYIVAVSFNFLWLFGGMPSLKALENPQSYQASEIYTEDGVLLSKYYLENRTPIEISQVSPNVISALLATEDARFMKHSGIDARSIFRAVNGVLTGRSSSGGGSTLTQQVAKNLFETRTEKFRGFLGKIPYVRVLIDKTKEWILAVRLERNYTKQEILMMYLNTVSFGNNTFGIKTAAKTYFNKEPWQLNVEEAALLVGMLQNPSRFNPRLYEERSQVRRNVVLFQMRKYGFLTNEQFDLYKQKPIRLDFNIENQNTGRAAYFRSVIREDIQKWLDDYNEAHPEEELDLYTSGLKIRTTIDSRLQKYAEEAVYEHMREQQRKFYEHWRGRNPWVFKAKDGKFREIPGFIEQAARRTPRYIALKREYGDDEKAIWAEMRKPVKMKVFVYGGRRNEKDTIMSPLDSIKYYKRFLNVGFMSMDPRNGHVKAWVGGINFKYFKFDHVKQARRQPGSTFKPFVYLTAIDKNFLTPCDRVTDQPVRFEPYEDNNGPRPWVPNNSNNKWSYQPLSLRQALGRSINSVSAQLIKQAKSASVVEYAHKLGIESNLVANPTLCLGTSDVSVYEMVAAYCTFANAGYRVKPLTVLEIRDKNGNLLTNFFAENKLVINANTAYQMLYLMRGAVEDPDGTSQRLRTQYKLLEGGNEIAAKTGTTSSYSDGWFMGMTQNLVSGLWVGGDERSIHFRDMALGQGARVAMPAWGMYMQKVYADGSLKRSYPRVPFRKPDGFNLSLDCGGYAIDSSQRYIPPKVVESEEEEILN</sequence>
<keyword evidence="13 18" id="KW-0472">Membrane</keyword>
<dbReference type="Pfam" id="PF00905">
    <property type="entry name" value="Transpeptidase"/>
    <property type="match status" value="1"/>
</dbReference>